<sequence>MTTTTYGTGTVPGLTAQEPILPAPRPGLYLVPRLGGITAHLTADQDTVQTVRALALTVLVAHGVDLETAESAQLVLSELIGNAVRACGDHVPLVVEIYRSRGVDAVVTVHDPLAGAGPRRTDTTPDSDEAESGRGLLLLDILAPGWTVTPSPIGKAIRCRIPAAG</sequence>
<dbReference type="CDD" id="cd16936">
    <property type="entry name" value="HATPase_RsbW-like"/>
    <property type="match status" value="1"/>
</dbReference>
<dbReference type="Proteomes" id="UP000037395">
    <property type="component" value="Unassembled WGS sequence"/>
</dbReference>
<dbReference type="PANTHER" id="PTHR35526">
    <property type="entry name" value="ANTI-SIGMA-F FACTOR RSBW-RELATED"/>
    <property type="match status" value="1"/>
</dbReference>
<evidence type="ECO:0000313" key="5">
    <source>
        <dbReference type="Proteomes" id="UP000037395"/>
    </source>
</evidence>
<dbReference type="GeneID" id="97489172"/>
<reference evidence="3" key="5">
    <citation type="submission" date="2020-09" db="EMBL/GenBank/DDBJ databases">
        <authorList>
            <person name="Sun Q."/>
            <person name="Ohkuma M."/>
        </authorList>
    </citation>
    <scope>NUCLEOTIDE SEQUENCE</scope>
    <source>
        <strain evidence="3">JCM 4434</strain>
    </source>
</reference>
<name>A0A1E7NE58_KITAU</name>
<dbReference type="InterPro" id="IPR036890">
    <property type="entry name" value="HATPase_C_sf"/>
</dbReference>
<dbReference type="KEGG" id="kau:B6264_30250"/>
<keyword evidence="1" id="KW-0418">Kinase</keyword>
<feature type="domain" description="Histidine kinase/HSP90-like ATPase" evidence="2">
    <location>
        <begin position="42"/>
        <end position="145"/>
    </location>
</feature>
<keyword evidence="1" id="KW-0808">Transferase</keyword>
<keyword evidence="1" id="KW-0723">Serine/threonine-protein kinase</keyword>
<protein>
    <recommendedName>
        <fullName evidence="2">Histidine kinase/HSP90-like ATPase domain-containing protein</fullName>
    </recommendedName>
</protein>
<dbReference type="PANTHER" id="PTHR35526:SF3">
    <property type="entry name" value="ANTI-SIGMA-F FACTOR RSBW"/>
    <property type="match status" value="1"/>
</dbReference>
<reference evidence="4 5" key="2">
    <citation type="submission" date="2014-07" db="EMBL/GenBank/DDBJ databases">
        <authorList>
            <person name="Zhang J.E."/>
            <person name="Yang H."/>
            <person name="Guo J."/>
            <person name="Deng Z."/>
            <person name="Luo H."/>
            <person name="Luo M."/>
            <person name="Zhao B."/>
        </authorList>
    </citation>
    <scope>NUCLEOTIDE SEQUENCE [LARGE SCALE GENOMIC DNA]</scope>
    <source>
        <strain evidence="4">ATCC 10762</strain>
        <strain evidence="5">ATCC 10762 / DSM 40127 / CCM 3239 / JCM 4008 / LMG 5968 / NBRC 12843 / NCIMB 8234 / A-377</strain>
    </source>
</reference>
<evidence type="ECO:0000313" key="3">
    <source>
        <dbReference type="EMBL" id="GGU99384.1"/>
    </source>
</evidence>
<dbReference type="SUPFAM" id="SSF55874">
    <property type="entry name" value="ATPase domain of HSP90 chaperone/DNA topoisomerase II/histidine kinase"/>
    <property type="match status" value="1"/>
</dbReference>
<organism evidence="4 5">
    <name type="scientific">Kitasatospora aureofaciens</name>
    <name type="common">Streptomyces aureofaciens</name>
    <dbReference type="NCBI Taxonomy" id="1894"/>
    <lineage>
        <taxon>Bacteria</taxon>
        <taxon>Bacillati</taxon>
        <taxon>Actinomycetota</taxon>
        <taxon>Actinomycetes</taxon>
        <taxon>Kitasatosporales</taxon>
        <taxon>Streptomycetaceae</taxon>
        <taxon>Kitasatospora</taxon>
    </lineage>
</organism>
<dbReference type="AlphaFoldDB" id="A0A1E7NE58"/>
<gene>
    <name evidence="3" type="ORF">GCM10010502_62300</name>
    <name evidence="4" type="ORF">HS99_0017980</name>
</gene>
<dbReference type="EMBL" id="BMUB01000022">
    <property type="protein sequence ID" value="GGU99384.1"/>
    <property type="molecule type" value="Genomic_DNA"/>
</dbReference>
<reference evidence="5" key="3">
    <citation type="submission" date="2016-08" db="EMBL/GenBank/DDBJ databases">
        <title>Sequencing, assembly and comparative genomics of S. aureofaciens ATCC 10762.</title>
        <authorList>
            <person name="Gradnigo J.S."/>
            <person name="Johnson N."/>
            <person name="Somerville G.A."/>
        </authorList>
    </citation>
    <scope>NUCLEOTIDE SEQUENCE [LARGE SCALE GENOMIC DNA]</scope>
    <source>
        <strain evidence="5">ATCC 10762 / DSM 40127 / CCM 3239 / JCM 4008 / LMG 5968 / NBRC 12843 / NCIMB 8234 / A-377</strain>
    </source>
</reference>
<dbReference type="OrthoDB" id="4170987at2"/>
<accession>A0A1E7NE58</accession>
<proteinExistence type="predicted"/>
<dbReference type="Pfam" id="PF13581">
    <property type="entry name" value="HATPase_c_2"/>
    <property type="match status" value="1"/>
</dbReference>
<dbReference type="InterPro" id="IPR003594">
    <property type="entry name" value="HATPase_dom"/>
</dbReference>
<dbReference type="RefSeq" id="WP_030557366.1">
    <property type="nucleotide sequence ID" value="NZ_BMUB01000022.1"/>
</dbReference>
<dbReference type="Gene3D" id="3.30.565.10">
    <property type="entry name" value="Histidine kinase-like ATPase, C-terminal domain"/>
    <property type="match status" value="1"/>
</dbReference>
<comment type="caution">
    <text evidence="4">The sequence shown here is derived from an EMBL/GenBank/DDBJ whole genome shotgun (WGS) entry which is preliminary data.</text>
</comment>
<dbReference type="GO" id="GO:0004674">
    <property type="term" value="F:protein serine/threonine kinase activity"/>
    <property type="evidence" value="ECO:0007669"/>
    <property type="project" value="UniProtKB-KW"/>
</dbReference>
<dbReference type="EMBL" id="JPRF03000002">
    <property type="protein sequence ID" value="OEV38996.1"/>
    <property type="molecule type" value="Genomic_DNA"/>
</dbReference>
<keyword evidence="5" id="KW-1185">Reference proteome</keyword>
<reference evidence="4" key="4">
    <citation type="submission" date="2016-08" db="EMBL/GenBank/DDBJ databases">
        <title>Sequencing, Assembly and Comparative Genomics of S. aureofaciens ATCC 10762.</title>
        <authorList>
            <person name="Gradnigo J.S."/>
            <person name="Johnson N."/>
            <person name="Somerville G.A."/>
        </authorList>
    </citation>
    <scope>NUCLEOTIDE SEQUENCE [LARGE SCALE GENOMIC DNA]</scope>
    <source>
        <strain evidence="4">ATCC 10762</strain>
    </source>
</reference>
<evidence type="ECO:0000259" key="2">
    <source>
        <dbReference type="Pfam" id="PF13581"/>
    </source>
</evidence>
<dbReference type="InterPro" id="IPR050267">
    <property type="entry name" value="Anti-sigma-factor_SerPK"/>
</dbReference>
<evidence type="ECO:0000256" key="1">
    <source>
        <dbReference type="ARBA" id="ARBA00022527"/>
    </source>
</evidence>
<evidence type="ECO:0000313" key="4">
    <source>
        <dbReference type="EMBL" id="OEV38996.1"/>
    </source>
</evidence>
<reference evidence="3" key="1">
    <citation type="journal article" date="2014" name="Int. J. Syst. Evol. Microbiol.">
        <title>Complete genome sequence of Corynebacterium casei LMG S-19264T (=DSM 44701T), isolated from a smear-ripened cheese.</title>
        <authorList>
            <consortium name="US DOE Joint Genome Institute (JGI-PGF)"/>
            <person name="Walter F."/>
            <person name="Albersmeier A."/>
            <person name="Kalinowski J."/>
            <person name="Ruckert C."/>
        </authorList>
    </citation>
    <scope>NUCLEOTIDE SEQUENCE</scope>
    <source>
        <strain evidence="3">JCM 4434</strain>
    </source>
</reference>
<accession>A0A8H9I065</accession>
<dbReference type="Proteomes" id="UP000610124">
    <property type="component" value="Unassembled WGS sequence"/>
</dbReference>